<proteinExistence type="predicted"/>
<comment type="subcellular location">
    <subcellularLocation>
        <location evidence="1">Membrane</location>
        <topology evidence="1">Multi-pass membrane protein</topology>
    </subcellularLocation>
</comment>
<feature type="transmembrane region" description="Helical" evidence="6">
    <location>
        <begin position="250"/>
        <end position="273"/>
    </location>
</feature>
<evidence type="ECO:0000256" key="6">
    <source>
        <dbReference type="SAM" id="Phobius"/>
    </source>
</evidence>
<evidence type="ECO:0000256" key="3">
    <source>
        <dbReference type="ARBA" id="ARBA00022989"/>
    </source>
</evidence>
<feature type="domain" description="O-antigen ligase-related" evidence="7">
    <location>
        <begin position="206"/>
        <end position="372"/>
    </location>
</feature>
<dbReference type="InterPro" id="IPR011990">
    <property type="entry name" value="TPR-like_helical_dom_sf"/>
</dbReference>
<dbReference type="SUPFAM" id="SSF48452">
    <property type="entry name" value="TPR-like"/>
    <property type="match status" value="1"/>
</dbReference>
<feature type="transmembrane region" description="Helical" evidence="6">
    <location>
        <begin position="71"/>
        <end position="91"/>
    </location>
</feature>
<keyword evidence="3 6" id="KW-1133">Transmembrane helix</keyword>
<dbReference type="Pfam" id="PF04932">
    <property type="entry name" value="Wzy_C"/>
    <property type="match status" value="1"/>
</dbReference>
<dbReference type="InterPro" id="IPR051533">
    <property type="entry name" value="WaaL-like"/>
</dbReference>
<reference evidence="8 9" key="1">
    <citation type="journal article" date="2015" name="Nature">
        <title>rRNA introns, odd ribosomes, and small enigmatic genomes across a large radiation of phyla.</title>
        <authorList>
            <person name="Brown C.T."/>
            <person name="Hug L.A."/>
            <person name="Thomas B.C."/>
            <person name="Sharon I."/>
            <person name="Castelle C.J."/>
            <person name="Singh A."/>
            <person name="Wilkins M.J."/>
            <person name="Williams K.H."/>
            <person name="Banfield J.F."/>
        </authorList>
    </citation>
    <scope>NUCLEOTIDE SEQUENCE [LARGE SCALE GENOMIC DNA]</scope>
</reference>
<feature type="transmembrane region" description="Helical" evidence="6">
    <location>
        <begin position="201"/>
        <end position="216"/>
    </location>
</feature>
<evidence type="ECO:0000256" key="4">
    <source>
        <dbReference type="ARBA" id="ARBA00023136"/>
    </source>
</evidence>
<dbReference type="AlphaFoldDB" id="A0A0G1TQI7"/>
<keyword evidence="5" id="KW-0802">TPR repeat</keyword>
<dbReference type="InterPro" id="IPR007016">
    <property type="entry name" value="O-antigen_ligase-rel_domated"/>
</dbReference>
<feature type="transmembrane region" description="Helical" evidence="6">
    <location>
        <begin position="103"/>
        <end position="123"/>
    </location>
</feature>
<keyword evidence="4 6" id="KW-0472">Membrane</keyword>
<feature type="transmembrane region" description="Helical" evidence="6">
    <location>
        <begin position="7"/>
        <end position="24"/>
    </location>
</feature>
<evidence type="ECO:0000259" key="7">
    <source>
        <dbReference type="Pfam" id="PF04932"/>
    </source>
</evidence>
<dbReference type="Gene3D" id="1.25.40.10">
    <property type="entry name" value="Tetratricopeptide repeat domain"/>
    <property type="match status" value="1"/>
</dbReference>
<dbReference type="SMART" id="SM00028">
    <property type="entry name" value="TPR"/>
    <property type="match status" value="2"/>
</dbReference>
<feature type="transmembrane region" description="Helical" evidence="6">
    <location>
        <begin position="135"/>
        <end position="154"/>
    </location>
</feature>
<organism evidence="8 9">
    <name type="scientific">Candidatus Amesbacteria bacterium GW2011_GWA2_47_11</name>
    <dbReference type="NCBI Taxonomy" id="1618357"/>
    <lineage>
        <taxon>Bacteria</taxon>
        <taxon>Candidatus Amesiibacteriota</taxon>
    </lineage>
</organism>
<feature type="transmembrane region" description="Helical" evidence="6">
    <location>
        <begin position="174"/>
        <end position="194"/>
    </location>
</feature>
<feature type="transmembrane region" description="Helical" evidence="6">
    <location>
        <begin position="394"/>
        <end position="427"/>
    </location>
</feature>
<dbReference type="Proteomes" id="UP000034607">
    <property type="component" value="Unassembled WGS sequence"/>
</dbReference>
<feature type="transmembrane region" description="Helical" evidence="6">
    <location>
        <begin position="36"/>
        <end position="55"/>
    </location>
</feature>
<comment type="caution">
    <text evidence="8">The sequence shown here is derived from an EMBL/GenBank/DDBJ whole genome shotgun (WGS) entry which is preliminary data.</text>
</comment>
<protein>
    <recommendedName>
        <fullName evidence="7">O-antigen ligase-related domain-containing protein</fullName>
    </recommendedName>
</protein>
<accession>A0A0G1TQI7</accession>
<evidence type="ECO:0000313" key="8">
    <source>
        <dbReference type="EMBL" id="KKU56438.1"/>
    </source>
</evidence>
<dbReference type="InterPro" id="IPR019734">
    <property type="entry name" value="TPR_rpt"/>
</dbReference>
<dbReference type="EMBL" id="LCNM01000008">
    <property type="protein sequence ID" value="KKU56438.1"/>
    <property type="molecule type" value="Genomic_DNA"/>
</dbReference>
<sequence length="674" mass="75428">MSWPGKLIEKSFIALFILVPLIFLPTTSELFEFPKFILLISGTLVITLAWALHLYQTKTSLSSLIHHPSPITLSILAILAIQLLATIFSIHPYTSFWGYYSRYHQGLLTTICYTIIYFAALIWLDNKSTQKLIKISVVTSFLISLYAIAEHFGIDKSIWIQDVQNRVFSTLGQPNWLAAYLIPNFFLVLYLSPLHKGSKSMGTYFVACTLFVALLFTKSRSGLLAFALSFLTYFLLQIRQFSFTKIKNNLFAVVGFLVITCALFGTSLTPSIFDLVRPTATPVTVVSQGTVLENGGTESGDIRKIVWEGSLRLIAKYPLLGTGPETFSYTYYWERPLSHNLTSEWDFLYNKAHNEYLNVAAGAGLLGLLAYLAFHYAALQTSLTLIPKSSSSIYPVLGASIVGFTITNFFGFSVIPVYLLMILLSALCTSSAHAPEKCLQTQRGLGGPHPYYLLIILSLFYPAKLFLSDLTYAKGKTYLDASRPTEAIPPLIRATNYRPKEALFHSSLGEAYALLALGSFQSKDQTQLALVQKYESLAVTEAEITRSLNPYHLNYFKSRAKIYLTLAVINPQYNEKGALELEEARALAPTDPKLAYNLGLVYTRLSKAQTAEENFRAAIALKPNYADPYYALTLLFEQTKQEDKLSQLLSSAKTNLATYSSQLREKIDKYTLQQ</sequence>
<dbReference type="PROSITE" id="PS50005">
    <property type="entry name" value="TPR"/>
    <property type="match status" value="1"/>
</dbReference>
<feature type="transmembrane region" description="Helical" evidence="6">
    <location>
        <begin position="356"/>
        <end position="374"/>
    </location>
</feature>
<keyword evidence="2 6" id="KW-0812">Transmembrane</keyword>
<evidence type="ECO:0000313" key="9">
    <source>
        <dbReference type="Proteomes" id="UP000034607"/>
    </source>
</evidence>
<feature type="repeat" description="TPR" evidence="5">
    <location>
        <begin position="592"/>
        <end position="625"/>
    </location>
</feature>
<evidence type="ECO:0000256" key="1">
    <source>
        <dbReference type="ARBA" id="ARBA00004141"/>
    </source>
</evidence>
<evidence type="ECO:0000256" key="2">
    <source>
        <dbReference type="ARBA" id="ARBA00022692"/>
    </source>
</evidence>
<gene>
    <name evidence="8" type="ORF">UX78_C0008G0002</name>
</gene>
<evidence type="ECO:0000256" key="5">
    <source>
        <dbReference type="PROSITE-ProRule" id="PRU00339"/>
    </source>
</evidence>
<dbReference type="GO" id="GO:0016020">
    <property type="term" value="C:membrane"/>
    <property type="evidence" value="ECO:0007669"/>
    <property type="project" value="UniProtKB-SubCell"/>
</dbReference>
<feature type="transmembrane region" description="Helical" evidence="6">
    <location>
        <begin position="222"/>
        <end position="238"/>
    </location>
</feature>
<dbReference type="PANTHER" id="PTHR37422">
    <property type="entry name" value="TEICHURONIC ACID BIOSYNTHESIS PROTEIN TUAE"/>
    <property type="match status" value="1"/>
</dbReference>
<dbReference type="PANTHER" id="PTHR37422:SF13">
    <property type="entry name" value="LIPOPOLYSACCHARIDE BIOSYNTHESIS PROTEIN PA4999-RELATED"/>
    <property type="match status" value="1"/>
</dbReference>
<name>A0A0G1TQI7_9BACT</name>